<dbReference type="InterPro" id="IPR057727">
    <property type="entry name" value="WCX_dom"/>
</dbReference>
<dbReference type="Pfam" id="PF25583">
    <property type="entry name" value="WCX"/>
    <property type="match status" value="1"/>
</dbReference>
<dbReference type="PANTHER" id="PTHR34580">
    <property type="match status" value="1"/>
</dbReference>
<dbReference type="PANTHER" id="PTHR34580:SF1">
    <property type="entry name" value="PROTEIN PAFC"/>
    <property type="match status" value="1"/>
</dbReference>
<sequence length="355" mass="40557">MTTTDTTKPGRPAKAYSQAHRLLILYDMLNDGAHLRAKHTAEKFGVSRRTLERDISVLREVLQLERVETPEVAYRLVGKKRRWELSSWQVLAVAVGAKTTDFLAGRRFAPELEPLLDQLRSALNPGQRHRLYGIEQKIHAVRLGDKDYRTRPDLQEVLVELTDGLLYEKPADVSYLSHRRAAGGKDPRELCIQPLSLVLHRGGVYFICDVAGGDWHGDDRRILLALDRIEHAECRRTDASFDYPKDFAPDDFLADAFGIATVGELEHIRLHIDEVYAPYVLERRWHSSQNFEHQPDGSIIMSLEVCGYWELVDWILGMGEHVEVLEPPALRMKVRERLEKALARYDDEADDSAAT</sequence>
<gene>
    <name evidence="2" type="ORF">FIV42_15540</name>
</gene>
<dbReference type="Proteomes" id="UP000315995">
    <property type="component" value="Chromosome"/>
</dbReference>
<dbReference type="InterPro" id="IPR051534">
    <property type="entry name" value="CBASS_pafABC_assoc_protein"/>
</dbReference>
<proteinExistence type="predicted"/>
<name>A0A4Y6PUT2_PERCE</name>
<keyword evidence="3" id="KW-1185">Reference proteome</keyword>
<dbReference type="RefSeq" id="WP_141198581.1">
    <property type="nucleotide sequence ID" value="NZ_CP041186.1"/>
</dbReference>
<accession>A0A4Y6PUT2</accession>
<protein>
    <submittedName>
        <fullName evidence="2">WYL domain-containing protein</fullName>
    </submittedName>
</protein>
<dbReference type="AlphaFoldDB" id="A0A4Y6PUT2"/>
<dbReference type="Gene3D" id="1.10.10.10">
    <property type="entry name" value="Winged helix-like DNA-binding domain superfamily/Winged helix DNA-binding domain"/>
    <property type="match status" value="1"/>
</dbReference>
<feature type="domain" description="WCX" evidence="1">
    <location>
        <begin position="266"/>
        <end position="342"/>
    </location>
</feature>
<dbReference type="EMBL" id="CP041186">
    <property type="protein sequence ID" value="QDG52104.1"/>
    <property type="molecule type" value="Genomic_DNA"/>
</dbReference>
<evidence type="ECO:0000313" key="3">
    <source>
        <dbReference type="Proteomes" id="UP000315995"/>
    </source>
</evidence>
<dbReference type="SUPFAM" id="SSF46785">
    <property type="entry name" value="Winged helix' DNA-binding domain"/>
    <property type="match status" value="1"/>
</dbReference>
<evidence type="ECO:0000259" key="1">
    <source>
        <dbReference type="Pfam" id="PF25583"/>
    </source>
</evidence>
<dbReference type="InterPro" id="IPR036388">
    <property type="entry name" value="WH-like_DNA-bd_sf"/>
</dbReference>
<organism evidence="2 3">
    <name type="scientific">Persicimonas caeni</name>
    <dbReference type="NCBI Taxonomy" id="2292766"/>
    <lineage>
        <taxon>Bacteria</taxon>
        <taxon>Deltaproteobacteria</taxon>
        <taxon>Bradymonadales</taxon>
        <taxon>Bradymonadaceae</taxon>
        <taxon>Persicimonas</taxon>
    </lineage>
</organism>
<reference evidence="2 3" key="1">
    <citation type="submission" date="2019-06" db="EMBL/GenBank/DDBJ databases">
        <title>Persicimonas caeni gen. nov., sp. nov., a predatory bacterium isolated from solar saltern.</title>
        <authorList>
            <person name="Wang S."/>
        </authorList>
    </citation>
    <scope>NUCLEOTIDE SEQUENCE [LARGE SCALE GENOMIC DNA]</scope>
    <source>
        <strain evidence="2 3">YN101</strain>
    </source>
</reference>
<dbReference type="OrthoDB" id="5417724at2"/>
<accession>A0A5B8Y5V2</accession>
<evidence type="ECO:0000313" key="2">
    <source>
        <dbReference type="EMBL" id="QDG52104.1"/>
    </source>
</evidence>
<dbReference type="InterPro" id="IPR036390">
    <property type="entry name" value="WH_DNA-bd_sf"/>
</dbReference>